<evidence type="ECO:0000313" key="1">
    <source>
        <dbReference type="EMBL" id="KAF2731568.1"/>
    </source>
</evidence>
<dbReference type="OrthoDB" id="2283785at2759"/>
<evidence type="ECO:0000313" key="2">
    <source>
        <dbReference type="Proteomes" id="UP000799444"/>
    </source>
</evidence>
<dbReference type="Proteomes" id="UP000799444">
    <property type="component" value="Unassembled WGS sequence"/>
</dbReference>
<reference evidence="1" key="1">
    <citation type="journal article" date="2020" name="Stud. Mycol.">
        <title>101 Dothideomycetes genomes: a test case for predicting lifestyles and emergence of pathogens.</title>
        <authorList>
            <person name="Haridas S."/>
            <person name="Albert R."/>
            <person name="Binder M."/>
            <person name="Bloem J."/>
            <person name="Labutti K."/>
            <person name="Salamov A."/>
            <person name="Andreopoulos B."/>
            <person name="Baker S."/>
            <person name="Barry K."/>
            <person name="Bills G."/>
            <person name="Bluhm B."/>
            <person name="Cannon C."/>
            <person name="Castanera R."/>
            <person name="Culley D."/>
            <person name="Daum C."/>
            <person name="Ezra D."/>
            <person name="Gonzalez J."/>
            <person name="Henrissat B."/>
            <person name="Kuo A."/>
            <person name="Liang C."/>
            <person name="Lipzen A."/>
            <person name="Lutzoni F."/>
            <person name="Magnuson J."/>
            <person name="Mondo S."/>
            <person name="Nolan M."/>
            <person name="Ohm R."/>
            <person name="Pangilinan J."/>
            <person name="Park H.-J."/>
            <person name="Ramirez L."/>
            <person name="Alfaro M."/>
            <person name="Sun H."/>
            <person name="Tritt A."/>
            <person name="Yoshinaga Y."/>
            <person name="Zwiers L.-H."/>
            <person name="Turgeon B."/>
            <person name="Goodwin S."/>
            <person name="Spatafora J."/>
            <person name="Crous P."/>
            <person name="Grigoriev I."/>
        </authorList>
    </citation>
    <scope>NUCLEOTIDE SEQUENCE</scope>
    <source>
        <strain evidence="1">CBS 125425</strain>
    </source>
</reference>
<sequence>MPARYPRSSGASLHSMQTIGNQIGYKVRNIAHYGQPDIDISLEGEHGTHGTYVTSFSTMDTIRGTVTITAKHDTRFEDIDISFIGTAHTFVDRLTTTPSSCSRSEASHRFLTLKQPIPDSDFPAPRVLAAGTPCTFSFLFAIPEHLLPRACLHKVNSDHVRNMHLMLPPSLGDPSLAGFGSTLLDDLAPEMSKIIYGIKVRIMSIRETDGSVSLVADKLRKVRVKPAFEEQPPLNVDPSDPEYRMRQEKVIRKGLFKGKLGTLTAQGQQSKPLVIPGARTVGTPTITTMAKLVLRFDPADADATPPKLTSLATKIRVSTYYASAPRHSFPVRSTLGYDLTQGVYTENINLSTMCVASAPWIKHAASDNPPTDSPLRRDSGISDCSTLGPDEAFSSGVLQPSKSYKPGSSFYTTEVVVPVALPLNKNFLPTFHSCLVSRVYALILHLGVAGPGVGEPSLHLKVPMQIAAEGSVDGIENARARSVEMSVAREADSMFVPRSVVPPGAEDLPPQYVDFVSGRGVEVVG</sequence>
<organism evidence="1 2">
    <name type="scientific">Polyplosphaeria fusca</name>
    <dbReference type="NCBI Taxonomy" id="682080"/>
    <lineage>
        <taxon>Eukaryota</taxon>
        <taxon>Fungi</taxon>
        <taxon>Dikarya</taxon>
        <taxon>Ascomycota</taxon>
        <taxon>Pezizomycotina</taxon>
        <taxon>Dothideomycetes</taxon>
        <taxon>Pleosporomycetidae</taxon>
        <taxon>Pleosporales</taxon>
        <taxon>Tetraplosphaeriaceae</taxon>
        <taxon>Polyplosphaeria</taxon>
    </lineage>
</organism>
<dbReference type="InterPro" id="IPR014752">
    <property type="entry name" value="Arrestin-like_C"/>
</dbReference>
<protein>
    <submittedName>
        <fullName evidence="1">Arrestin</fullName>
    </submittedName>
</protein>
<dbReference type="PANTHER" id="PTHR31904:SF1">
    <property type="entry name" value="BYPASS OF STOP CODON PROTEIN 5-RELATED"/>
    <property type="match status" value="1"/>
</dbReference>
<dbReference type="AlphaFoldDB" id="A0A9P4QQ04"/>
<proteinExistence type="predicted"/>
<keyword evidence="2" id="KW-1185">Reference proteome</keyword>
<dbReference type="InterPro" id="IPR039634">
    <property type="entry name" value="Bul1-like"/>
</dbReference>
<dbReference type="EMBL" id="ML996193">
    <property type="protein sequence ID" value="KAF2731568.1"/>
    <property type="molecule type" value="Genomic_DNA"/>
</dbReference>
<accession>A0A9P4QQ04</accession>
<dbReference type="Gene3D" id="2.60.40.640">
    <property type="match status" value="1"/>
</dbReference>
<dbReference type="PANTHER" id="PTHR31904">
    <property type="entry name" value="BYPASS OF STOP CODON PROTEIN 5-RELATED"/>
    <property type="match status" value="1"/>
</dbReference>
<gene>
    <name evidence="1" type="ORF">EJ04DRAFT_514511</name>
</gene>
<comment type="caution">
    <text evidence="1">The sequence shown here is derived from an EMBL/GenBank/DDBJ whole genome shotgun (WGS) entry which is preliminary data.</text>
</comment>
<name>A0A9P4QQ04_9PLEO</name>